<name>A0A1I3MKC5_9RHOB</name>
<gene>
    <name evidence="1" type="ORF">SAMN05216258_111137</name>
</gene>
<sequence>MMNGRTNMWRRAQRDRRVGRWSVRLTLAEAKMRRELAWRYGW</sequence>
<accession>A0A1I3MKC5</accession>
<protein>
    <submittedName>
        <fullName evidence="1">Uncharacterized protein</fullName>
    </submittedName>
</protein>
<evidence type="ECO:0000313" key="1">
    <source>
        <dbReference type="EMBL" id="SFI97210.1"/>
    </source>
</evidence>
<proteinExistence type="predicted"/>
<organism evidence="1 2">
    <name type="scientific">Albimonas pacifica</name>
    <dbReference type="NCBI Taxonomy" id="1114924"/>
    <lineage>
        <taxon>Bacteria</taxon>
        <taxon>Pseudomonadati</taxon>
        <taxon>Pseudomonadota</taxon>
        <taxon>Alphaproteobacteria</taxon>
        <taxon>Rhodobacterales</taxon>
        <taxon>Paracoccaceae</taxon>
        <taxon>Albimonas</taxon>
    </lineage>
</organism>
<dbReference type="Proteomes" id="UP000199377">
    <property type="component" value="Unassembled WGS sequence"/>
</dbReference>
<reference evidence="1 2" key="1">
    <citation type="submission" date="2016-10" db="EMBL/GenBank/DDBJ databases">
        <authorList>
            <person name="de Groot N.N."/>
        </authorList>
    </citation>
    <scope>NUCLEOTIDE SEQUENCE [LARGE SCALE GENOMIC DNA]</scope>
    <source>
        <strain evidence="1 2">CGMCC 1.11030</strain>
    </source>
</reference>
<keyword evidence="2" id="KW-1185">Reference proteome</keyword>
<dbReference type="AlphaFoldDB" id="A0A1I3MKC5"/>
<dbReference type="EMBL" id="FOQH01000011">
    <property type="protein sequence ID" value="SFI97210.1"/>
    <property type="molecule type" value="Genomic_DNA"/>
</dbReference>
<evidence type="ECO:0000313" key="2">
    <source>
        <dbReference type="Proteomes" id="UP000199377"/>
    </source>
</evidence>